<dbReference type="InterPro" id="IPR036514">
    <property type="entry name" value="SGNH_hydro_sf"/>
</dbReference>
<dbReference type="Proteomes" id="UP000034680">
    <property type="component" value="Unassembled WGS sequence"/>
</dbReference>
<feature type="region of interest" description="Disordered" evidence="1">
    <location>
        <begin position="243"/>
        <end position="301"/>
    </location>
</feature>
<keyword evidence="3" id="KW-1185">Reference proteome</keyword>
<dbReference type="EMBL" id="LCUC01000068">
    <property type="protein sequence ID" value="KKY37791.1"/>
    <property type="molecule type" value="Genomic_DNA"/>
</dbReference>
<dbReference type="Gene3D" id="3.40.50.1110">
    <property type="entry name" value="SGNH hydrolase"/>
    <property type="match status" value="1"/>
</dbReference>
<reference evidence="2 3" key="2">
    <citation type="submission" date="2015-05" db="EMBL/GenBank/DDBJ databases">
        <authorList>
            <person name="Morales-Cruz A."/>
            <person name="Amrine K.C."/>
            <person name="Cantu D."/>
        </authorList>
    </citation>
    <scope>NUCLEOTIDE SEQUENCE [LARGE SCALE GENOMIC DNA]</scope>
    <source>
        <strain evidence="2">DA912</strain>
    </source>
</reference>
<feature type="compositionally biased region" description="Polar residues" evidence="1">
    <location>
        <begin position="285"/>
        <end position="300"/>
    </location>
</feature>
<dbReference type="OrthoDB" id="505607at2759"/>
<accession>A0A0G2FUX5</accession>
<dbReference type="GO" id="GO:0016787">
    <property type="term" value="F:hydrolase activity"/>
    <property type="evidence" value="ECO:0007669"/>
    <property type="project" value="UniProtKB-KW"/>
</dbReference>
<name>A0A0G2FUX5_9PEZI</name>
<feature type="compositionally biased region" description="Basic and acidic residues" evidence="1">
    <location>
        <begin position="359"/>
        <end position="372"/>
    </location>
</feature>
<proteinExistence type="predicted"/>
<reference evidence="2 3" key="1">
    <citation type="submission" date="2015-05" db="EMBL/GenBank/DDBJ databases">
        <title>Distinctive expansion of gene families associated with plant cell wall degradation and secondary metabolism in the genomes of grapevine trunk pathogens.</title>
        <authorList>
            <person name="Lawrence D.P."/>
            <person name="Travadon R."/>
            <person name="Rolshausen P.E."/>
            <person name="Baumgartner K."/>
        </authorList>
    </citation>
    <scope>NUCLEOTIDE SEQUENCE [LARGE SCALE GENOMIC DNA]</scope>
    <source>
        <strain evidence="2">DA912</strain>
    </source>
</reference>
<gene>
    <name evidence="2" type="ORF">UCDDA912_g02226</name>
</gene>
<organism evidence="2 3">
    <name type="scientific">Diaporthe ampelina</name>
    <dbReference type="NCBI Taxonomy" id="1214573"/>
    <lineage>
        <taxon>Eukaryota</taxon>
        <taxon>Fungi</taxon>
        <taxon>Dikarya</taxon>
        <taxon>Ascomycota</taxon>
        <taxon>Pezizomycotina</taxon>
        <taxon>Sordariomycetes</taxon>
        <taxon>Sordariomycetidae</taxon>
        <taxon>Diaporthales</taxon>
        <taxon>Diaporthaceae</taxon>
        <taxon>Diaporthe</taxon>
    </lineage>
</organism>
<keyword evidence="2" id="KW-0378">Hydrolase</keyword>
<sequence length="389" mass="42868">MAEAEPSAAASNLASANAPDNQSVGILATARRLSKCKARTLGTAKAHLNTVEENGPEVIVGLLGDSLIERMRTTGRSDTLQSWPSDAMLSDYDMQTMNDERHDTDADPIARIQGVANFGCGGDKIENVLYRVVGDPDQDLKGLVQELHPPEGDISTRRNHRLWVIQAGTNNLNSKKGLKSEDLNALEVLLRTLYHLSRPGTKFLLTGLFYRMDIPKEMVDKANAAMQSLVANLEHEFPEASESTQQSHGIHRWTDSGVNGGDSLIARNQSQPTAQSLHHAGVQVSPGSYSPQQHVTNTSPAWERPKGIFKFLPAPRLDEFGDWLEDGVHLQQEGYRKWMRTLLPKVGEMLRRPPPPGTPERRGSHFAKKDAIRPFYQTDSVEDGNPSSG</sequence>
<feature type="compositionally biased region" description="Polar residues" evidence="1">
    <location>
        <begin position="266"/>
        <end position="276"/>
    </location>
</feature>
<dbReference type="STRING" id="1214573.A0A0G2FUX5"/>
<comment type="caution">
    <text evidence="2">The sequence shown here is derived from an EMBL/GenBank/DDBJ whole genome shotgun (WGS) entry which is preliminary data.</text>
</comment>
<protein>
    <submittedName>
        <fullName evidence="2">Putative acetylhydrolase</fullName>
    </submittedName>
</protein>
<dbReference type="SUPFAM" id="SSF52266">
    <property type="entry name" value="SGNH hydrolase"/>
    <property type="match status" value="1"/>
</dbReference>
<evidence type="ECO:0000313" key="2">
    <source>
        <dbReference type="EMBL" id="KKY37791.1"/>
    </source>
</evidence>
<evidence type="ECO:0000256" key="1">
    <source>
        <dbReference type="SAM" id="MobiDB-lite"/>
    </source>
</evidence>
<evidence type="ECO:0000313" key="3">
    <source>
        <dbReference type="Proteomes" id="UP000034680"/>
    </source>
</evidence>
<dbReference type="AlphaFoldDB" id="A0A0G2FUX5"/>
<feature type="region of interest" description="Disordered" evidence="1">
    <location>
        <begin position="348"/>
        <end position="389"/>
    </location>
</feature>